<name>A0A239KQH9_9BURK</name>
<dbReference type="AlphaFoldDB" id="A0A239KQH9"/>
<evidence type="ECO:0000313" key="8">
    <source>
        <dbReference type="Proteomes" id="UP000198284"/>
    </source>
</evidence>
<keyword evidence="2" id="KW-1003">Cell membrane</keyword>
<dbReference type="Pfam" id="PF08085">
    <property type="entry name" value="Entericidin"/>
    <property type="match status" value="1"/>
</dbReference>
<evidence type="ECO:0000256" key="3">
    <source>
        <dbReference type="ARBA" id="ARBA00022729"/>
    </source>
</evidence>
<evidence type="ECO:0000256" key="5">
    <source>
        <dbReference type="ARBA" id="ARBA00023139"/>
    </source>
</evidence>
<protein>
    <submittedName>
        <fullName evidence="7">Entericidin B</fullName>
    </submittedName>
</protein>
<gene>
    <name evidence="7" type="ORF">SAMN06265795_11725</name>
</gene>
<sequence length="43" mass="4597">MKKTLLLLLSACIAVLMVGCNTMQGMGKDVKRMGEAVENAAKK</sequence>
<proteinExistence type="inferred from homology"/>
<dbReference type="PROSITE" id="PS51257">
    <property type="entry name" value="PROKAR_LIPOPROTEIN"/>
    <property type="match status" value="1"/>
</dbReference>
<keyword evidence="3" id="KW-0732">Signal</keyword>
<evidence type="ECO:0000256" key="1">
    <source>
        <dbReference type="ARBA" id="ARBA00010296"/>
    </source>
</evidence>
<evidence type="ECO:0000256" key="4">
    <source>
        <dbReference type="ARBA" id="ARBA00023136"/>
    </source>
</evidence>
<dbReference type="EMBL" id="FZOT01000017">
    <property type="protein sequence ID" value="SNT20647.1"/>
    <property type="molecule type" value="Genomic_DNA"/>
</dbReference>
<dbReference type="Proteomes" id="UP000198284">
    <property type="component" value="Unassembled WGS sequence"/>
</dbReference>
<keyword evidence="8" id="KW-1185">Reference proteome</keyword>
<accession>A0A239KQH9</accession>
<reference evidence="7 8" key="1">
    <citation type="submission" date="2017-06" db="EMBL/GenBank/DDBJ databases">
        <authorList>
            <person name="Kim H.J."/>
            <person name="Triplett B.A."/>
        </authorList>
    </citation>
    <scope>NUCLEOTIDE SEQUENCE [LARGE SCALE GENOMIC DNA]</scope>
    <source>
        <strain evidence="7 8">U15</strain>
    </source>
</reference>
<comment type="similarity">
    <text evidence="1">Belongs to the EcnA/EcnB lipoprotein family.</text>
</comment>
<dbReference type="OrthoDB" id="9181810at2"/>
<dbReference type="RefSeq" id="WP_089401024.1">
    <property type="nucleotide sequence ID" value="NZ_FZOT01000017.1"/>
</dbReference>
<dbReference type="GO" id="GO:0016020">
    <property type="term" value="C:membrane"/>
    <property type="evidence" value="ECO:0007669"/>
    <property type="project" value="InterPro"/>
</dbReference>
<keyword evidence="6" id="KW-0449">Lipoprotein</keyword>
<dbReference type="GO" id="GO:0009636">
    <property type="term" value="P:response to toxic substance"/>
    <property type="evidence" value="ECO:0007669"/>
    <property type="project" value="InterPro"/>
</dbReference>
<dbReference type="InterPro" id="IPR012556">
    <property type="entry name" value="Entericidin"/>
</dbReference>
<organism evidence="7 8">
    <name type="scientific">Noviherbaspirillum humi</name>
    <dbReference type="NCBI Taxonomy" id="1688639"/>
    <lineage>
        <taxon>Bacteria</taxon>
        <taxon>Pseudomonadati</taxon>
        <taxon>Pseudomonadota</taxon>
        <taxon>Betaproteobacteria</taxon>
        <taxon>Burkholderiales</taxon>
        <taxon>Oxalobacteraceae</taxon>
        <taxon>Noviherbaspirillum</taxon>
    </lineage>
</organism>
<evidence type="ECO:0000256" key="2">
    <source>
        <dbReference type="ARBA" id="ARBA00022475"/>
    </source>
</evidence>
<keyword evidence="4" id="KW-0472">Membrane</keyword>
<evidence type="ECO:0000313" key="7">
    <source>
        <dbReference type="EMBL" id="SNT20647.1"/>
    </source>
</evidence>
<keyword evidence="5" id="KW-0564">Palmitate</keyword>
<evidence type="ECO:0000256" key="6">
    <source>
        <dbReference type="ARBA" id="ARBA00023288"/>
    </source>
</evidence>